<dbReference type="EMBL" id="JBHRWW010000009">
    <property type="protein sequence ID" value="MFC3689313.1"/>
    <property type="molecule type" value="Genomic_DNA"/>
</dbReference>
<evidence type="ECO:0000313" key="2">
    <source>
        <dbReference type="EMBL" id="MFC3689313.1"/>
    </source>
</evidence>
<evidence type="ECO:0000256" key="1">
    <source>
        <dbReference type="SAM" id="SignalP"/>
    </source>
</evidence>
<organism evidence="2 3">
    <name type="scientific">Aquipuribacter hungaricus</name>
    <dbReference type="NCBI Taxonomy" id="545624"/>
    <lineage>
        <taxon>Bacteria</taxon>
        <taxon>Bacillati</taxon>
        <taxon>Actinomycetota</taxon>
        <taxon>Actinomycetes</taxon>
        <taxon>Micrococcales</taxon>
        <taxon>Intrasporangiaceae</taxon>
        <taxon>Aquipuribacter</taxon>
    </lineage>
</organism>
<reference evidence="3" key="1">
    <citation type="journal article" date="2019" name="Int. J. Syst. Evol. Microbiol.">
        <title>The Global Catalogue of Microorganisms (GCM) 10K type strain sequencing project: providing services to taxonomists for standard genome sequencing and annotation.</title>
        <authorList>
            <consortium name="The Broad Institute Genomics Platform"/>
            <consortium name="The Broad Institute Genome Sequencing Center for Infectious Disease"/>
            <person name="Wu L."/>
            <person name="Ma J."/>
        </authorList>
    </citation>
    <scope>NUCLEOTIDE SEQUENCE [LARGE SCALE GENOMIC DNA]</scope>
    <source>
        <strain evidence="3">NCAIM B.02333</strain>
    </source>
</reference>
<feature type="signal peptide" evidence="1">
    <location>
        <begin position="1"/>
        <end position="29"/>
    </location>
</feature>
<comment type="caution">
    <text evidence="2">The sequence shown here is derived from an EMBL/GenBank/DDBJ whole genome shotgun (WGS) entry which is preliminary data.</text>
</comment>
<accession>A0ABV7WHL0</accession>
<evidence type="ECO:0000313" key="3">
    <source>
        <dbReference type="Proteomes" id="UP001595685"/>
    </source>
</evidence>
<gene>
    <name evidence="2" type="ORF">ACFOLH_13270</name>
</gene>
<dbReference type="RefSeq" id="WP_340291434.1">
    <property type="nucleotide sequence ID" value="NZ_JBBEOI010000039.1"/>
</dbReference>
<protein>
    <recommendedName>
        <fullName evidence="4">WxL domain-containing protein</fullName>
    </recommendedName>
</protein>
<sequence length="213" mass="21552">MATRGLFVRALAGATGAALLTGVAGAALAEPVDGDDVRVDVEIDAVEPAGALTMSVAADSTTLAEVASGDPAVRQFDGALPTVTVTDDRGEVPAGQFWYVTGQSSAFEGEGLTSLPAGHLGWRPNLITEGDGEVAAGEEVVTVLDDPTTGSGATANNVGLVGEELLALALDSTEASAQGTWQADADLFLKTPADVAPGSYSATLTLTLWEDEY</sequence>
<keyword evidence="3" id="KW-1185">Reference proteome</keyword>
<keyword evidence="1" id="KW-0732">Signal</keyword>
<proteinExistence type="predicted"/>
<name>A0ABV7WHL0_9MICO</name>
<feature type="chain" id="PRO_5045455820" description="WxL domain-containing protein" evidence="1">
    <location>
        <begin position="30"/>
        <end position="213"/>
    </location>
</feature>
<evidence type="ECO:0008006" key="4">
    <source>
        <dbReference type="Google" id="ProtNLM"/>
    </source>
</evidence>
<dbReference type="Proteomes" id="UP001595685">
    <property type="component" value="Unassembled WGS sequence"/>
</dbReference>